<keyword evidence="9" id="KW-0443">Lipid metabolism</keyword>
<evidence type="ECO:0000256" key="3">
    <source>
        <dbReference type="ARBA" id="ARBA00008750"/>
    </source>
</evidence>
<evidence type="ECO:0000256" key="1">
    <source>
        <dbReference type="ARBA" id="ARBA00005005"/>
    </source>
</evidence>
<dbReference type="CDD" id="cd06558">
    <property type="entry name" value="crotonase-like"/>
    <property type="match status" value="1"/>
</dbReference>
<dbReference type="Pfam" id="PF00725">
    <property type="entry name" value="3HCDH"/>
    <property type="match status" value="1"/>
</dbReference>
<dbReference type="OrthoDB" id="5389341at2"/>
<dbReference type="Gene3D" id="1.10.1040.10">
    <property type="entry name" value="N-(1-d-carboxylethyl)-l-norvaline Dehydrogenase, domain 2"/>
    <property type="match status" value="2"/>
</dbReference>
<proteinExistence type="inferred from homology"/>
<evidence type="ECO:0000256" key="11">
    <source>
        <dbReference type="ARBA" id="ARBA00023268"/>
    </source>
</evidence>
<keyword evidence="10" id="KW-0456">Lyase</keyword>
<evidence type="ECO:0000256" key="10">
    <source>
        <dbReference type="ARBA" id="ARBA00023239"/>
    </source>
</evidence>
<comment type="catalytic activity">
    <reaction evidence="12">
        <text>a (3S)-3-hydroxyacyl-CoA + NAD(+) = a 3-oxoacyl-CoA + NADH + H(+)</text>
        <dbReference type="Rhea" id="RHEA:22432"/>
        <dbReference type="ChEBI" id="CHEBI:15378"/>
        <dbReference type="ChEBI" id="CHEBI:57318"/>
        <dbReference type="ChEBI" id="CHEBI:57540"/>
        <dbReference type="ChEBI" id="CHEBI:57945"/>
        <dbReference type="ChEBI" id="CHEBI:90726"/>
        <dbReference type="EC" id="1.1.1.35"/>
    </reaction>
</comment>
<dbReference type="SUPFAM" id="SSF48179">
    <property type="entry name" value="6-phosphogluconate dehydrogenase C-terminal domain-like"/>
    <property type="match status" value="2"/>
</dbReference>
<comment type="similarity">
    <text evidence="3">In the N-terminal section; belongs to the enoyl-CoA hydratase/isomerase family.</text>
</comment>
<protein>
    <recommendedName>
        <fullName evidence="4">enoyl-CoA hydratase</fullName>
        <ecNumber evidence="4">4.2.1.17</ecNumber>
    </recommendedName>
</protein>
<comment type="similarity">
    <text evidence="13">Belongs to the enoyl-CoA hydratase/isomerase family.</text>
</comment>
<dbReference type="Gene3D" id="3.90.226.10">
    <property type="entry name" value="2-enoyl-CoA Hydratase, Chain A, domain 1"/>
    <property type="match status" value="1"/>
</dbReference>
<dbReference type="Proteomes" id="UP000294599">
    <property type="component" value="Unassembled WGS sequence"/>
</dbReference>
<dbReference type="InterPro" id="IPR013328">
    <property type="entry name" value="6PGD_dom2"/>
</dbReference>
<dbReference type="InterPro" id="IPR001753">
    <property type="entry name" value="Enoyl-CoA_hydra/iso"/>
</dbReference>
<evidence type="ECO:0000256" key="9">
    <source>
        <dbReference type="ARBA" id="ARBA00023098"/>
    </source>
</evidence>
<dbReference type="SUPFAM" id="SSF52096">
    <property type="entry name" value="ClpP/crotonase"/>
    <property type="match status" value="1"/>
</dbReference>
<reference evidence="16 17" key="1">
    <citation type="submission" date="2019-03" db="EMBL/GenBank/DDBJ databases">
        <title>Genomic Encyclopedia of Type Strains, Phase IV (KMG-IV): sequencing the most valuable type-strain genomes for metagenomic binning, comparative biology and taxonomic classification.</title>
        <authorList>
            <person name="Goeker M."/>
        </authorList>
    </citation>
    <scope>NUCLEOTIDE SEQUENCE [LARGE SCALE GENOMIC DNA]</scope>
    <source>
        <strain evidence="16 17">DSM 21944</strain>
    </source>
</reference>
<evidence type="ECO:0000256" key="2">
    <source>
        <dbReference type="ARBA" id="ARBA00007005"/>
    </source>
</evidence>
<dbReference type="InterPro" id="IPR036291">
    <property type="entry name" value="NAD(P)-bd_dom_sf"/>
</dbReference>
<dbReference type="Pfam" id="PF00378">
    <property type="entry name" value="ECH_1"/>
    <property type="match status" value="1"/>
</dbReference>
<evidence type="ECO:0000259" key="14">
    <source>
        <dbReference type="Pfam" id="PF00725"/>
    </source>
</evidence>
<dbReference type="PANTHER" id="PTHR43612">
    <property type="entry name" value="TRIFUNCTIONAL ENZYME SUBUNIT ALPHA"/>
    <property type="match status" value="1"/>
</dbReference>
<evidence type="ECO:0000256" key="13">
    <source>
        <dbReference type="RuleBase" id="RU003707"/>
    </source>
</evidence>
<dbReference type="EC" id="4.2.1.17" evidence="4"/>
<dbReference type="InterPro" id="IPR018376">
    <property type="entry name" value="Enoyl-CoA_hyd/isom_CS"/>
</dbReference>
<evidence type="ECO:0000256" key="7">
    <source>
        <dbReference type="ARBA" id="ARBA00023002"/>
    </source>
</evidence>
<evidence type="ECO:0000313" key="17">
    <source>
        <dbReference type="Proteomes" id="UP000294599"/>
    </source>
</evidence>
<sequence length="680" mass="73134">MFEGLRPRHCRAELRDDGIAVITLDRADKPVNALAQALIDEIGQLVERMAIEPPKGLVFMSAKDGGFSPGADIGEFEGFFAQGTIADAISNGHRVFDAIARLRCPTVAAIHGHCFGGGMELSLACDYRVAADTPDTRLGLPEVKLGIHPGWGGLARLPHLVGAPEAMRMMLAGGSLSASRARAIGLVDGVVPREDLMAKATDLVRTRPARPFRQRLTAWATNTWPARVALAPTLRKTVQRKAPRKHYPAPYAMIDVWRKHGGSVAKALRPEIRSVVRLAGTPTAHNLVRVYFLQEGLKARGAGTGHGIHHVHVIGAGVMGGDIAAWAAMQGFNVTLQDQNAQAVQAALARAGTLFEKRLKTADRIEAARRRLAGDPEGARVGEADLVIEAIVEKVEVKRALFADIEPKMKPDALLATNTSSIVLEDLREGLARPQNFIGLHYFNPVPMLPLVEVVHHDQASGESLRRGLAFVRGHDKLPLAAASAPGFLVNRILFPYLLEAFRLREEGVPLRAIDEAAVRFGMPMGPVELADQVGLDVCAHVGAVIAPKLGVELPGGVEALIAAGKRGRKDGEGFYTYPEGKAVKPPLPENYVPPVDLEDRLILPLLNEAVACLHEGIVASADELDAGVIFGTGFAPFRGGPIQHIRAVGKDEVIKRLTELAKRHGPRFAPRPGWSELAS</sequence>
<dbReference type="InterPro" id="IPR050136">
    <property type="entry name" value="FA_oxidation_alpha_subunit"/>
</dbReference>
<organism evidence="16 17">
    <name type="scientific">Pseudofulvimonas gallinarii</name>
    <dbReference type="NCBI Taxonomy" id="634155"/>
    <lineage>
        <taxon>Bacteria</taxon>
        <taxon>Pseudomonadati</taxon>
        <taxon>Pseudomonadota</taxon>
        <taxon>Gammaproteobacteria</taxon>
        <taxon>Lysobacterales</taxon>
        <taxon>Rhodanobacteraceae</taxon>
        <taxon>Pseudofulvimonas</taxon>
    </lineage>
</organism>
<evidence type="ECO:0000256" key="4">
    <source>
        <dbReference type="ARBA" id="ARBA00012076"/>
    </source>
</evidence>
<keyword evidence="6" id="KW-0442">Lipid degradation</keyword>
<evidence type="ECO:0000313" key="16">
    <source>
        <dbReference type="EMBL" id="TCT00063.1"/>
    </source>
</evidence>
<keyword evidence="17" id="KW-1185">Reference proteome</keyword>
<keyword evidence="7" id="KW-0560">Oxidoreductase</keyword>
<keyword evidence="8" id="KW-0520">NAD</keyword>
<dbReference type="InterPro" id="IPR006108">
    <property type="entry name" value="3HC_DH_C"/>
</dbReference>
<dbReference type="GO" id="GO:0070403">
    <property type="term" value="F:NAD+ binding"/>
    <property type="evidence" value="ECO:0007669"/>
    <property type="project" value="InterPro"/>
</dbReference>
<accession>A0A4S3KW91</accession>
<evidence type="ECO:0000259" key="15">
    <source>
        <dbReference type="Pfam" id="PF02737"/>
    </source>
</evidence>
<dbReference type="PANTHER" id="PTHR43612:SF3">
    <property type="entry name" value="TRIFUNCTIONAL ENZYME SUBUNIT ALPHA, MITOCHONDRIAL"/>
    <property type="match status" value="1"/>
</dbReference>
<dbReference type="FunFam" id="3.90.226.10:FF:000011">
    <property type="entry name" value="Fatty acid oxidation complex subunit alpha"/>
    <property type="match status" value="1"/>
</dbReference>
<feature type="domain" description="3-hydroxyacyl-CoA dehydrogenase C-terminal" evidence="14">
    <location>
        <begin position="487"/>
        <end position="578"/>
    </location>
</feature>
<dbReference type="UniPathway" id="UPA00659"/>
<dbReference type="Pfam" id="PF02737">
    <property type="entry name" value="3HCDH_N"/>
    <property type="match status" value="1"/>
</dbReference>
<evidence type="ECO:0000256" key="6">
    <source>
        <dbReference type="ARBA" id="ARBA00022963"/>
    </source>
</evidence>
<evidence type="ECO:0000256" key="5">
    <source>
        <dbReference type="ARBA" id="ARBA00022832"/>
    </source>
</evidence>
<dbReference type="RefSeq" id="WP_123523115.1">
    <property type="nucleotide sequence ID" value="NZ_JBHLWF010000088.1"/>
</dbReference>
<dbReference type="InterPro" id="IPR029045">
    <property type="entry name" value="ClpP/crotonase-like_dom_sf"/>
</dbReference>
<dbReference type="EMBL" id="SMAF01000004">
    <property type="protein sequence ID" value="TCT00063.1"/>
    <property type="molecule type" value="Genomic_DNA"/>
</dbReference>
<comment type="similarity">
    <text evidence="2">In the central section; belongs to the 3-hydroxyacyl-CoA dehydrogenase family.</text>
</comment>
<dbReference type="GO" id="GO:0004300">
    <property type="term" value="F:enoyl-CoA hydratase activity"/>
    <property type="evidence" value="ECO:0007669"/>
    <property type="project" value="UniProtKB-EC"/>
</dbReference>
<keyword evidence="11" id="KW-0511">Multifunctional enzyme</keyword>
<name>A0A4S3KW91_9GAMM</name>
<dbReference type="InterPro" id="IPR008927">
    <property type="entry name" value="6-PGluconate_DH-like_C_sf"/>
</dbReference>
<comment type="pathway">
    <text evidence="1">Lipid metabolism; fatty acid beta-oxidation.</text>
</comment>
<dbReference type="SUPFAM" id="SSF51735">
    <property type="entry name" value="NAD(P)-binding Rossmann-fold domains"/>
    <property type="match status" value="1"/>
</dbReference>
<dbReference type="GO" id="GO:0006635">
    <property type="term" value="P:fatty acid beta-oxidation"/>
    <property type="evidence" value="ECO:0007669"/>
    <property type="project" value="UniProtKB-UniPathway"/>
</dbReference>
<dbReference type="Gene3D" id="3.40.50.720">
    <property type="entry name" value="NAD(P)-binding Rossmann-like Domain"/>
    <property type="match status" value="1"/>
</dbReference>
<evidence type="ECO:0000256" key="12">
    <source>
        <dbReference type="ARBA" id="ARBA00049556"/>
    </source>
</evidence>
<evidence type="ECO:0000256" key="8">
    <source>
        <dbReference type="ARBA" id="ARBA00023027"/>
    </source>
</evidence>
<dbReference type="AlphaFoldDB" id="A0A4S3KW91"/>
<comment type="caution">
    <text evidence="16">The sequence shown here is derived from an EMBL/GenBank/DDBJ whole genome shotgun (WGS) entry which is preliminary data.</text>
</comment>
<dbReference type="GO" id="GO:0016509">
    <property type="term" value="F:long-chain (3S)-3-hydroxyacyl-CoA dehydrogenase (NAD+) activity"/>
    <property type="evidence" value="ECO:0007669"/>
    <property type="project" value="TreeGrafter"/>
</dbReference>
<feature type="domain" description="3-hydroxyacyl-CoA dehydrogenase NAD binding" evidence="15">
    <location>
        <begin position="310"/>
        <end position="482"/>
    </location>
</feature>
<dbReference type="InterPro" id="IPR006176">
    <property type="entry name" value="3-OHacyl-CoA_DH_NAD-bd"/>
</dbReference>
<dbReference type="PROSITE" id="PS00166">
    <property type="entry name" value="ENOYL_COA_HYDRATASE"/>
    <property type="match status" value="1"/>
</dbReference>
<gene>
    <name evidence="16" type="ORF">EDC25_10450</name>
</gene>
<keyword evidence="5" id="KW-0276">Fatty acid metabolism</keyword>